<reference evidence="2" key="1">
    <citation type="journal article" date="2020" name="mSystems">
        <title>Genome- and Community-Level Interaction Insights into Carbon Utilization and Element Cycling Functions of Hydrothermarchaeota in Hydrothermal Sediment.</title>
        <authorList>
            <person name="Zhou Z."/>
            <person name="Liu Y."/>
            <person name="Xu W."/>
            <person name="Pan J."/>
            <person name="Luo Z.H."/>
            <person name="Li M."/>
        </authorList>
    </citation>
    <scope>NUCLEOTIDE SEQUENCE [LARGE SCALE GENOMIC DNA]</scope>
    <source>
        <strain evidence="2">SpSt-418</strain>
    </source>
</reference>
<organism evidence="2">
    <name type="scientific">Oscillatoriales cyanobacterium SpSt-418</name>
    <dbReference type="NCBI Taxonomy" id="2282169"/>
    <lineage>
        <taxon>Bacteria</taxon>
        <taxon>Bacillati</taxon>
        <taxon>Cyanobacteriota</taxon>
        <taxon>Cyanophyceae</taxon>
        <taxon>Oscillatoriophycideae</taxon>
        <taxon>Oscillatoriales</taxon>
    </lineage>
</organism>
<protein>
    <recommendedName>
        <fullName evidence="1">DUF7734 domain-containing protein</fullName>
    </recommendedName>
</protein>
<feature type="domain" description="DUF7734" evidence="1">
    <location>
        <begin position="5"/>
        <end position="90"/>
    </location>
</feature>
<dbReference type="PANTHER" id="PTHR36729:SF2">
    <property type="entry name" value="EXPRESSED PROTEIN"/>
    <property type="match status" value="1"/>
</dbReference>
<dbReference type="AlphaFoldDB" id="A0A7C3PGQ1"/>
<proteinExistence type="predicted"/>
<name>A0A7C3PGQ1_9CYAN</name>
<evidence type="ECO:0000313" key="2">
    <source>
        <dbReference type="EMBL" id="HFM99893.1"/>
    </source>
</evidence>
<gene>
    <name evidence="2" type="ORF">ENR64_19490</name>
</gene>
<comment type="caution">
    <text evidence="2">The sequence shown here is derived from an EMBL/GenBank/DDBJ whole genome shotgun (WGS) entry which is preliminary data.</text>
</comment>
<dbReference type="InterPro" id="IPR056636">
    <property type="entry name" value="DUF7734"/>
</dbReference>
<evidence type="ECO:0000259" key="1">
    <source>
        <dbReference type="Pfam" id="PF24869"/>
    </source>
</evidence>
<dbReference type="EMBL" id="DSRU01000277">
    <property type="protein sequence ID" value="HFM99893.1"/>
    <property type="molecule type" value="Genomic_DNA"/>
</dbReference>
<sequence length="97" mass="10977">MNQFTRLERYTEKQRQEVLLVTAEIANQVEQVLVFRGFSSSLTNPTAYDPDIPVLPESAKIVSIDRLRGPYNPTAPEYLQQGLTWDELVVLLEAVGV</sequence>
<dbReference type="Pfam" id="PF24869">
    <property type="entry name" value="DUF7734"/>
    <property type="match status" value="1"/>
</dbReference>
<dbReference type="PANTHER" id="PTHR36729">
    <property type="entry name" value="EXPRESSED PROTEIN"/>
    <property type="match status" value="1"/>
</dbReference>
<accession>A0A7C3PGQ1</accession>